<sequence>MPSWDKASTSFAYRSDPELARIRPVPPLEVQPPSFMRYRPPDSYSRIPLCPRPTTWKRQAILVVLCLSISLGTTLAYVGAQAYDQVDTYLNDLRNQRNIDPFM</sequence>
<comment type="caution">
    <text evidence="2">The sequence shown here is derived from an EMBL/GenBank/DDBJ whole genome shotgun (WGS) entry which is preliminary data.</text>
</comment>
<feature type="transmembrane region" description="Helical" evidence="1">
    <location>
        <begin position="60"/>
        <end position="80"/>
    </location>
</feature>
<evidence type="ECO:0000256" key="1">
    <source>
        <dbReference type="SAM" id="Phobius"/>
    </source>
</evidence>
<dbReference type="EMBL" id="CATQJL010000001">
    <property type="protein sequence ID" value="CAJ0590409.1"/>
    <property type="molecule type" value="Genomic_DNA"/>
</dbReference>
<evidence type="ECO:0000313" key="3">
    <source>
        <dbReference type="Proteomes" id="UP001176961"/>
    </source>
</evidence>
<dbReference type="AlphaFoldDB" id="A0AA36GFJ8"/>
<accession>A0AA36GFJ8</accession>
<reference evidence="2" key="1">
    <citation type="submission" date="2023-07" db="EMBL/GenBank/DDBJ databases">
        <authorList>
            <consortium name="CYATHOMIX"/>
        </authorList>
    </citation>
    <scope>NUCLEOTIDE SEQUENCE</scope>
    <source>
        <strain evidence="2">N/A</strain>
    </source>
</reference>
<keyword evidence="1" id="KW-1133">Transmembrane helix</keyword>
<name>A0AA36GFJ8_CYLNA</name>
<keyword evidence="1" id="KW-0812">Transmembrane</keyword>
<organism evidence="2 3">
    <name type="scientific">Cylicocyclus nassatus</name>
    <name type="common">Nematode worm</name>
    <dbReference type="NCBI Taxonomy" id="53992"/>
    <lineage>
        <taxon>Eukaryota</taxon>
        <taxon>Metazoa</taxon>
        <taxon>Ecdysozoa</taxon>
        <taxon>Nematoda</taxon>
        <taxon>Chromadorea</taxon>
        <taxon>Rhabditida</taxon>
        <taxon>Rhabditina</taxon>
        <taxon>Rhabditomorpha</taxon>
        <taxon>Strongyloidea</taxon>
        <taxon>Strongylidae</taxon>
        <taxon>Cylicocyclus</taxon>
    </lineage>
</organism>
<protein>
    <submittedName>
        <fullName evidence="2">Uncharacterized protein</fullName>
    </submittedName>
</protein>
<dbReference type="Proteomes" id="UP001176961">
    <property type="component" value="Unassembled WGS sequence"/>
</dbReference>
<evidence type="ECO:0000313" key="2">
    <source>
        <dbReference type="EMBL" id="CAJ0590409.1"/>
    </source>
</evidence>
<keyword evidence="3" id="KW-1185">Reference proteome</keyword>
<proteinExistence type="predicted"/>
<keyword evidence="1" id="KW-0472">Membrane</keyword>
<gene>
    <name evidence="2" type="ORF">CYNAS_LOCUS2392</name>
</gene>